<evidence type="ECO:0008006" key="3">
    <source>
        <dbReference type="Google" id="ProtNLM"/>
    </source>
</evidence>
<comment type="caution">
    <text evidence="1">The sequence shown here is derived from an EMBL/GenBank/DDBJ whole genome shotgun (WGS) entry which is preliminary data.</text>
</comment>
<evidence type="ECO:0000313" key="1">
    <source>
        <dbReference type="EMBL" id="OZC01982.1"/>
    </source>
</evidence>
<dbReference type="InterPro" id="IPR015018">
    <property type="entry name" value="DUF1905"/>
</dbReference>
<organism evidence="1 2">
    <name type="scientific">Rubricoccus marinus</name>
    <dbReference type="NCBI Taxonomy" id="716817"/>
    <lineage>
        <taxon>Bacteria</taxon>
        <taxon>Pseudomonadati</taxon>
        <taxon>Rhodothermota</taxon>
        <taxon>Rhodothermia</taxon>
        <taxon>Rhodothermales</taxon>
        <taxon>Rubricoccaceae</taxon>
        <taxon>Rubricoccus</taxon>
    </lineage>
</organism>
<proteinExistence type="predicted"/>
<dbReference type="InParanoid" id="A0A259TW30"/>
<dbReference type="OrthoDB" id="883381at2"/>
<dbReference type="RefSeq" id="WP_094545744.1">
    <property type="nucleotide sequence ID" value="NZ_MQWB01000001.1"/>
</dbReference>
<reference evidence="1 2" key="1">
    <citation type="submission" date="2016-11" db="EMBL/GenBank/DDBJ databases">
        <title>Study of marine rhodopsin-containing bacteria.</title>
        <authorList>
            <person name="Yoshizawa S."/>
            <person name="Kumagai Y."/>
            <person name="Kogure K."/>
        </authorList>
    </citation>
    <scope>NUCLEOTIDE SEQUENCE [LARGE SCALE GENOMIC DNA]</scope>
    <source>
        <strain evidence="1 2">SG-29</strain>
    </source>
</reference>
<name>A0A259TW30_9BACT</name>
<dbReference type="Gene3D" id="2.40.30.100">
    <property type="entry name" value="AF2212/PG0164-like"/>
    <property type="match status" value="1"/>
</dbReference>
<keyword evidence="2" id="KW-1185">Reference proteome</keyword>
<accession>A0A259TW30</accession>
<protein>
    <recommendedName>
        <fullName evidence="3">DUF1905 domain-containing protein</fullName>
    </recommendedName>
</protein>
<dbReference type="InterPro" id="IPR037079">
    <property type="entry name" value="AF2212/PG0164-like_sf"/>
</dbReference>
<dbReference type="Proteomes" id="UP000216446">
    <property type="component" value="Unassembled WGS sequence"/>
</dbReference>
<dbReference type="Pfam" id="PF13376">
    <property type="entry name" value="OmdA"/>
    <property type="match status" value="1"/>
</dbReference>
<sequence length="163" mass="17943">MEFDHAFLAPVLLTRGGMTPHKLPLPDSVAEALSDAPTRRMIGTINGEPFRQALHTSKTDGFQFLALSKARMKALDLEQGALVEVELSADPEPDRIDLGDELEAALATDAEARAVWDGLTPGLQRGIAYTVTSAKRAETRASRAADTVRRLREGTHERLKRRW</sequence>
<dbReference type="AlphaFoldDB" id="A0A259TW30"/>
<dbReference type="Pfam" id="PF08922">
    <property type="entry name" value="DUF1905"/>
    <property type="match status" value="1"/>
</dbReference>
<evidence type="ECO:0000313" key="2">
    <source>
        <dbReference type="Proteomes" id="UP000216446"/>
    </source>
</evidence>
<gene>
    <name evidence="1" type="ORF">BSZ36_02690</name>
</gene>
<dbReference type="SUPFAM" id="SSF141694">
    <property type="entry name" value="AF2212/PG0164-like"/>
    <property type="match status" value="1"/>
</dbReference>
<dbReference type="EMBL" id="MQWB01000001">
    <property type="protein sequence ID" value="OZC01982.1"/>
    <property type="molecule type" value="Genomic_DNA"/>
</dbReference>